<evidence type="ECO:0000313" key="6">
    <source>
        <dbReference type="Proteomes" id="UP000612893"/>
    </source>
</evidence>
<dbReference type="EMBL" id="JAEKNR010000200">
    <property type="protein sequence ID" value="MBJ7600370.1"/>
    <property type="molecule type" value="Genomic_DNA"/>
</dbReference>
<reference evidence="5" key="1">
    <citation type="submission" date="2020-10" db="EMBL/GenBank/DDBJ databases">
        <title>Ca. Dormibacterota MAGs.</title>
        <authorList>
            <person name="Montgomery K."/>
        </authorList>
    </citation>
    <scope>NUCLEOTIDE SEQUENCE [LARGE SCALE GENOMIC DNA]</scope>
    <source>
        <strain evidence="5">SC8812_S17_10</strain>
    </source>
</reference>
<keyword evidence="2 4" id="KW-0479">Metal-binding</keyword>
<dbReference type="CDD" id="cd13538">
    <property type="entry name" value="PBP2_ModA_like_1"/>
    <property type="match status" value="1"/>
</dbReference>
<dbReference type="SUPFAM" id="SSF53850">
    <property type="entry name" value="Periplasmic binding protein-like II"/>
    <property type="match status" value="1"/>
</dbReference>
<protein>
    <submittedName>
        <fullName evidence="5">Molybdate ABC transporter substrate-binding protein</fullName>
    </submittedName>
</protein>
<evidence type="ECO:0000313" key="5">
    <source>
        <dbReference type="EMBL" id="MBJ7600370.1"/>
    </source>
</evidence>
<evidence type="ECO:0000256" key="4">
    <source>
        <dbReference type="PIRSR" id="PIRSR004846-1"/>
    </source>
</evidence>
<organism evidence="5 6">
    <name type="scientific">Candidatus Nephthysia bennettiae</name>
    <dbReference type="NCBI Taxonomy" id="3127016"/>
    <lineage>
        <taxon>Bacteria</taxon>
        <taxon>Bacillati</taxon>
        <taxon>Candidatus Dormiibacterota</taxon>
        <taxon>Candidatus Dormibacteria</taxon>
        <taxon>Candidatus Dormibacterales</taxon>
        <taxon>Candidatus Dormibacteraceae</taxon>
        <taxon>Candidatus Nephthysia</taxon>
    </lineage>
</organism>
<feature type="binding site" evidence="4">
    <location>
        <position position="36"/>
    </location>
    <ligand>
        <name>molybdate</name>
        <dbReference type="ChEBI" id="CHEBI:36264"/>
    </ligand>
</feature>
<dbReference type="PANTHER" id="PTHR30632">
    <property type="entry name" value="MOLYBDATE-BINDING PERIPLASMIC PROTEIN"/>
    <property type="match status" value="1"/>
</dbReference>
<dbReference type="GO" id="GO:0046872">
    <property type="term" value="F:metal ion binding"/>
    <property type="evidence" value="ECO:0007669"/>
    <property type="project" value="UniProtKB-KW"/>
</dbReference>
<dbReference type="Proteomes" id="UP000612893">
    <property type="component" value="Unassembled WGS sequence"/>
</dbReference>
<dbReference type="PANTHER" id="PTHR30632:SF0">
    <property type="entry name" value="SULFATE-BINDING PROTEIN"/>
    <property type="match status" value="1"/>
</dbReference>
<keyword evidence="6" id="KW-1185">Reference proteome</keyword>
<gene>
    <name evidence="5" type="primary">modA</name>
    <name evidence="5" type="ORF">JF922_20135</name>
</gene>
<dbReference type="InterPro" id="IPR050682">
    <property type="entry name" value="ModA/WtpA"/>
</dbReference>
<comment type="caution">
    <text evidence="5">The sequence shown here is derived from an EMBL/GenBank/DDBJ whole genome shotgun (WGS) entry which is preliminary data.</text>
</comment>
<keyword evidence="3" id="KW-0732">Signal</keyword>
<evidence type="ECO:0000256" key="1">
    <source>
        <dbReference type="ARBA" id="ARBA00009175"/>
    </source>
</evidence>
<feature type="binding site" evidence="4">
    <location>
        <position position="167"/>
    </location>
    <ligand>
        <name>molybdate</name>
        <dbReference type="ChEBI" id="CHEBI:36264"/>
    </ligand>
</feature>
<comment type="similarity">
    <text evidence="1">Belongs to the bacterial solute-binding protein ModA family.</text>
</comment>
<proteinExistence type="inferred from homology"/>
<evidence type="ECO:0000256" key="3">
    <source>
        <dbReference type="ARBA" id="ARBA00022729"/>
    </source>
</evidence>
<dbReference type="InterPro" id="IPR005950">
    <property type="entry name" value="ModA"/>
</dbReference>
<dbReference type="PIRSF" id="PIRSF004846">
    <property type="entry name" value="ModA"/>
    <property type="match status" value="1"/>
</dbReference>
<feature type="binding site" evidence="4">
    <location>
        <position position="185"/>
    </location>
    <ligand>
        <name>molybdate</name>
        <dbReference type="ChEBI" id="CHEBI:36264"/>
    </ligand>
</feature>
<name>A0A934K8Q4_9BACT</name>
<keyword evidence="4" id="KW-0500">Molybdenum</keyword>
<feature type="binding site" evidence="4">
    <location>
        <position position="64"/>
    </location>
    <ligand>
        <name>molybdate</name>
        <dbReference type="ChEBI" id="CHEBI:36264"/>
    </ligand>
</feature>
<accession>A0A934K8Q4</accession>
<sequence>MALLLTVACGGAASQSSPSPSADQITGNLTVLAAASLTDAFNTIGGQLKAKHSGVDVKFSYAGSPTLVTQIQQGAPADVFASADQPNMQKVVDGGLNSGAPKVFARNKLEIVVQAGNPKQIQSVAELTKPGLKVDVCAPGVPCGTYSTTVFNKAGVKVTPVSQEDNVKAVVTKVSLGEADAGIVYTTDVKSGGSKVQGVTIPDDQNVTATYPIVQLKAAPNAKTAQAFIQFVTGSEGQKTLAGYGFLSPS</sequence>
<dbReference type="NCBIfam" id="TIGR01256">
    <property type="entry name" value="modA"/>
    <property type="match status" value="1"/>
</dbReference>
<dbReference type="Pfam" id="PF13531">
    <property type="entry name" value="SBP_bac_11"/>
    <property type="match status" value="1"/>
</dbReference>
<dbReference type="AlphaFoldDB" id="A0A934K8Q4"/>
<dbReference type="Gene3D" id="3.40.190.10">
    <property type="entry name" value="Periplasmic binding protein-like II"/>
    <property type="match status" value="2"/>
</dbReference>
<evidence type="ECO:0000256" key="2">
    <source>
        <dbReference type="ARBA" id="ARBA00022723"/>
    </source>
</evidence>